<sequence length="96" mass="10190">MPFKSLALGAAVALVVSTAYAATWEQCLPTCTQNAENAYNQSKAYYTQAQTNYCNSLADPAAKNACLAGVPAYAEQQAQNVKTQAFNSCMNGCTHV</sequence>
<comment type="caution">
    <text evidence="2">The sequence shown here is derived from an EMBL/GenBank/DDBJ whole genome shotgun (WGS) entry which is preliminary data.</text>
</comment>
<dbReference type="Proteomes" id="UP001165263">
    <property type="component" value="Unassembled WGS sequence"/>
</dbReference>
<dbReference type="RefSeq" id="WP_259450179.1">
    <property type="nucleotide sequence ID" value="NZ_CP119520.1"/>
</dbReference>
<keyword evidence="3" id="KW-1185">Reference proteome</keyword>
<accession>A0ABT2C138</accession>
<protein>
    <submittedName>
        <fullName evidence="2">Uncharacterized protein</fullName>
    </submittedName>
</protein>
<keyword evidence="1" id="KW-0732">Signal</keyword>
<evidence type="ECO:0000313" key="3">
    <source>
        <dbReference type="Proteomes" id="UP001165263"/>
    </source>
</evidence>
<organism evidence="2 3">
    <name type="scientific">Telluria mixta</name>
    <dbReference type="NCBI Taxonomy" id="34071"/>
    <lineage>
        <taxon>Bacteria</taxon>
        <taxon>Pseudomonadati</taxon>
        <taxon>Pseudomonadota</taxon>
        <taxon>Betaproteobacteria</taxon>
        <taxon>Burkholderiales</taxon>
        <taxon>Oxalobacteraceae</taxon>
        <taxon>Telluria group</taxon>
        <taxon>Telluria</taxon>
    </lineage>
</organism>
<proteinExistence type="predicted"/>
<gene>
    <name evidence="2" type="ORF">NX786_17300</name>
</gene>
<reference evidence="2" key="1">
    <citation type="submission" date="2022-08" db="EMBL/GenBank/DDBJ databases">
        <title>Reclassification of Massilia species as members of the genera Telluria, Duganella, Pseudoduganella, Mokoshia gen. nov. and Zemynaea gen. nov. using orthogonal and non-orthogonal genome-based approaches.</title>
        <authorList>
            <person name="Bowman J.P."/>
        </authorList>
    </citation>
    <scope>NUCLEOTIDE SEQUENCE</scope>
    <source>
        <strain evidence="2">LMG 11547</strain>
    </source>
</reference>
<name>A0ABT2C138_9BURK</name>
<evidence type="ECO:0000313" key="2">
    <source>
        <dbReference type="EMBL" id="MCS0631093.1"/>
    </source>
</evidence>
<evidence type="ECO:0000256" key="1">
    <source>
        <dbReference type="SAM" id="SignalP"/>
    </source>
</evidence>
<feature type="signal peptide" evidence="1">
    <location>
        <begin position="1"/>
        <end position="21"/>
    </location>
</feature>
<feature type="chain" id="PRO_5047136165" evidence="1">
    <location>
        <begin position="22"/>
        <end position="96"/>
    </location>
</feature>
<dbReference type="EMBL" id="JANUHC010000006">
    <property type="protein sequence ID" value="MCS0631093.1"/>
    <property type="molecule type" value="Genomic_DNA"/>
</dbReference>